<dbReference type="Gene3D" id="1.10.10.60">
    <property type="entry name" value="Homeodomain-like"/>
    <property type="match status" value="1"/>
</dbReference>
<dbReference type="GO" id="GO:0003700">
    <property type="term" value="F:DNA-binding transcription factor activity"/>
    <property type="evidence" value="ECO:0007669"/>
    <property type="project" value="TreeGrafter"/>
</dbReference>
<dbReference type="InterPro" id="IPR009057">
    <property type="entry name" value="Homeodomain-like_sf"/>
</dbReference>
<dbReference type="STRING" id="243233.MCA1598"/>
<dbReference type="PROSITE" id="PS50977">
    <property type="entry name" value="HTH_TETR_2"/>
    <property type="match status" value="1"/>
</dbReference>
<evidence type="ECO:0000259" key="4">
    <source>
        <dbReference type="PROSITE" id="PS50977"/>
    </source>
</evidence>
<organism evidence="5 6">
    <name type="scientific">Methylococcus capsulatus (strain ATCC 33009 / NCIMB 11132 / Bath)</name>
    <dbReference type="NCBI Taxonomy" id="243233"/>
    <lineage>
        <taxon>Bacteria</taxon>
        <taxon>Pseudomonadati</taxon>
        <taxon>Pseudomonadota</taxon>
        <taxon>Gammaproteobacteria</taxon>
        <taxon>Methylococcales</taxon>
        <taxon>Methylococcaceae</taxon>
        <taxon>Methylococcus</taxon>
    </lineage>
</organism>
<dbReference type="HOGENOM" id="CLU_069356_16_1_6"/>
<dbReference type="SUPFAM" id="SSF48498">
    <property type="entry name" value="Tetracyclin repressor-like, C-terminal domain"/>
    <property type="match status" value="1"/>
</dbReference>
<accession>Q607Z9</accession>
<gene>
    <name evidence="5" type="ordered locus">MCA1598</name>
</gene>
<evidence type="ECO:0000313" key="6">
    <source>
        <dbReference type="Proteomes" id="UP000006821"/>
    </source>
</evidence>
<dbReference type="PANTHER" id="PTHR30055:SF226">
    <property type="entry name" value="HTH-TYPE TRANSCRIPTIONAL REGULATOR PKSA"/>
    <property type="match status" value="1"/>
</dbReference>
<dbReference type="InterPro" id="IPR050109">
    <property type="entry name" value="HTH-type_TetR-like_transc_reg"/>
</dbReference>
<dbReference type="PRINTS" id="PR00455">
    <property type="entry name" value="HTHTETR"/>
</dbReference>
<reference evidence="5 6" key="1">
    <citation type="journal article" date="2004" name="PLoS Biol.">
        <title>Genomic insights into methanotrophy: the complete genome sequence of Methylococcus capsulatus (Bath).</title>
        <authorList>
            <person name="Ward N.L."/>
            <person name="Larsen O."/>
            <person name="Sakwa J."/>
            <person name="Bruseth L."/>
            <person name="Khouri H.M."/>
            <person name="Durkin A.S."/>
            <person name="Dimitrov G."/>
            <person name="Jiang L."/>
            <person name="Scanlan D."/>
            <person name="Kang K.H."/>
            <person name="Lewis M.R."/>
            <person name="Nelson K.E."/>
            <person name="Methe B.A."/>
            <person name="Wu M."/>
            <person name="Heidelberg J.F."/>
            <person name="Paulsen I.T."/>
            <person name="Fouts D.E."/>
            <person name="Ravel J."/>
            <person name="Tettelin H."/>
            <person name="Ren Q."/>
            <person name="Read T.D."/>
            <person name="DeBoy R.T."/>
            <person name="Seshadri R."/>
            <person name="Salzberg S.L."/>
            <person name="Jensen H.B."/>
            <person name="Birkeland N.K."/>
            <person name="Nelson W.C."/>
            <person name="Dodson R.J."/>
            <person name="Grindhaug S.H."/>
            <person name="Holt I.E."/>
            <person name="Eidhammer I."/>
            <person name="Jonasen I."/>
            <person name="Vanaken S."/>
            <person name="Utterback T.R."/>
            <person name="Feldblyum T.V."/>
            <person name="Fraser C.M."/>
            <person name="Lillehaug J.R."/>
            <person name="Eisen J.A."/>
        </authorList>
    </citation>
    <scope>NUCLEOTIDE SEQUENCE [LARGE SCALE GENOMIC DNA]</scope>
    <source>
        <strain evidence="6">ATCC 33009 / NCIMB 11132 / Bath</strain>
    </source>
</reference>
<name>Q607Z9_METCA</name>
<keyword evidence="1 2" id="KW-0238">DNA-binding</keyword>
<sequence length="239" mass="26610">MKSGRPTESVARIASMNASNDTPRHDPTRKRLLQAALEIFADKGFRDATVREICARAEVNVASVNYHFGSKEALYSEVLGFAYREASERYPYTKAGDKSLPPEVRLRHFIGNLLGRMLDDTYLGRHGKLLARELADPTPTGALDQVIETTMKPHCELLDGIVAELVGPGYSEADMHRLGLSVVGQCLMYYHSRSLIDRVYPEIIATPEDIERTAEHIARFSIAALKHLHLEKPAPDRAG</sequence>
<dbReference type="Gene3D" id="1.10.357.10">
    <property type="entry name" value="Tetracycline Repressor, domain 2"/>
    <property type="match status" value="1"/>
</dbReference>
<feature type="domain" description="HTH tetR-type" evidence="4">
    <location>
        <begin position="26"/>
        <end position="86"/>
    </location>
</feature>
<dbReference type="KEGG" id="mca:MCA1598"/>
<proteinExistence type="predicted"/>
<dbReference type="PANTHER" id="PTHR30055">
    <property type="entry name" value="HTH-TYPE TRANSCRIPTIONAL REGULATOR RUTR"/>
    <property type="match status" value="1"/>
</dbReference>
<feature type="DNA-binding region" description="H-T-H motif" evidence="2">
    <location>
        <begin position="49"/>
        <end position="68"/>
    </location>
</feature>
<dbReference type="EMBL" id="AE017282">
    <property type="protein sequence ID" value="AAU92410.1"/>
    <property type="molecule type" value="Genomic_DNA"/>
</dbReference>
<dbReference type="Pfam" id="PF09209">
    <property type="entry name" value="CecR_C"/>
    <property type="match status" value="1"/>
</dbReference>
<evidence type="ECO:0000256" key="1">
    <source>
        <dbReference type="ARBA" id="ARBA00023125"/>
    </source>
</evidence>
<dbReference type="GO" id="GO:0000976">
    <property type="term" value="F:transcription cis-regulatory region binding"/>
    <property type="evidence" value="ECO:0007669"/>
    <property type="project" value="TreeGrafter"/>
</dbReference>
<dbReference type="Pfam" id="PF00440">
    <property type="entry name" value="TetR_N"/>
    <property type="match status" value="1"/>
</dbReference>
<dbReference type="eggNOG" id="COG1309">
    <property type="taxonomic scope" value="Bacteria"/>
</dbReference>
<evidence type="ECO:0000256" key="2">
    <source>
        <dbReference type="PROSITE-ProRule" id="PRU00335"/>
    </source>
</evidence>
<evidence type="ECO:0000256" key="3">
    <source>
        <dbReference type="SAM" id="MobiDB-lite"/>
    </source>
</evidence>
<dbReference type="InterPro" id="IPR036271">
    <property type="entry name" value="Tet_transcr_reg_TetR-rel_C_sf"/>
</dbReference>
<protein>
    <submittedName>
        <fullName evidence="5">Transcriptional regulator, TetR family</fullName>
    </submittedName>
</protein>
<feature type="region of interest" description="Disordered" evidence="3">
    <location>
        <begin position="1"/>
        <end position="27"/>
    </location>
</feature>
<dbReference type="InterPro" id="IPR015292">
    <property type="entry name" value="Tscrpt_reg_YbiH_C"/>
</dbReference>
<dbReference type="AlphaFoldDB" id="Q607Z9"/>
<dbReference type="SUPFAM" id="SSF46689">
    <property type="entry name" value="Homeodomain-like"/>
    <property type="match status" value="1"/>
</dbReference>
<dbReference type="Proteomes" id="UP000006821">
    <property type="component" value="Chromosome"/>
</dbReference>
<dbReference type="InterPro" id="IPR001647">
    <property type="entry name" value="HTH_TetR"/>
</dbReference>
<evidence type="ECO:0000313" key="5">
    <source>
        <dbReference type="EMBL" id="AAU92410.1"/>
    </source>
</evidence>
<dbReference type="InterPro" id="IPR023772">
    <property type="entry name" value="DNA-bd_HTH_TetR-type_CS"/>
</dbReference>
<dbReference type="PROSITE" id="PS01081">
    <property type="entry name" value="HTH_TETR_1"/>
    <property type="match status" value="1"/>
</dbReference>